<dbReference type="RefSeq" id="XP_007397794.1">
    <property type="nucleotide sequence ID" value="XM_007397732.1"/>
</dbReference>
<dbReference type="KEGG" id="pco:PHACADRAFT_259256"/>
<dbReference type="HOGENOM" id="CLU_2622821_0_0_1"/>
<reference evidence="2 3" key="1">
    <citation type="journal article" date="2012" name="BMC Genomics">
        <title>Comparative genomics of the white-rot fungi, Phanerochaete carnosa and P. chrysosporium, to elucidate the genetic basis of the distinct wood types they colonize.</title>
        <authorList>
            <person name="Suzuki H."/>
            <person name="MacDonald J."/>
            <person name="Syed K."/>
            <person name="Salamov A."/>
            <person name="Hori C."/>
            <person name="Aerts A."/>
            <person name="Henrissat B."/>
            <person name="Wiebenga A."/>
            <person name="vanKuyk P.A."/>
            <person name="Barry K."/>
            <person name="Lindquist E."/>
            <person name="LaButti K."/>
            <person name="Lapidus A."/>
            <person name="Lucas S."/>
            <person name="Coutinho P."/>
            <person name="Gong Y."/>
            <person name="Samejima M."/>
            <person name="Mahadevan R."/>
            <person name="Abou-Zaid M."/>
            <person name="de Vries R.P."/>
            <person name="Igarashi K."/>
            <person name="Yadav J.S."/>
            <person name="Grigoriev I.V."/>
            <person name="Master E.R."/>
        </authorList>
    </citation>
    <scope>NUCLEOTIDE SEQUENCE [LARGE SCALE GENOMIC DNA]</scope>
    <source>
        <strain evidence="2 3">HHB-10118-sp</strain>
    </source>
</reference>
<dbReference type="GeneID" id="18917362"/>
<proteinExistence type="predicted"/>
<dbReference type="AlphaFoldDB" id="K5UT09"/>
<sequence length="78" mass="9095">MRRFAFTDIRLFLVLVRGACGDRIIVFDYCSLLPERALHKSQSCVLHVSVAAYLKLLPKNAGWQFRTAHAWHWNPLIR</sequence>
<gene>
    <name evidence="2" type="ORF">PHACADRAFT_259256</name>
</gene>
<evidence type="ECO:0000313" key="2">
    <source>
        <dbReference type="EMBL" id="EKM53091.1"/>
    </source>
</evidence>
<evidence type="ECO:0000256" key="1">
    <source>
        <dbReference type="SAM" id="SignalP"/>
    </source>
</evidence>
<dbReference type="Proteomes" id="UP000008370">
    <property type="component" value="Unassembled WGS sequence"/>
</dbReference>
<protein>
    <recommendedName>
        <fullName evidence="4">Secreted protein</fullName>
    </recommendedName>
</protein>
<feature type="signal peptide" evidence="1">
    <location>
        <begin position="1"/>
        <end position="21"/>
    </location>
</feature>
<feature type="chain" id="PRO_5003884190" description="Secreted protein" evidence="1">
    <location>
        <begin position="22"/>
        <end position="78"/>
    </location>
</feature>
<name>K5UT09_PHACS</name>
<dbReference type="InParanoid" id="K5UT09"/>
<keyword evidence="1" id="KW-0732">Signal</keyword>
<accession>K5UT09</accession>
<dbReference type="EMBL" id="JH930474">
    <property type="protein sequence ID" value="EKM53091.1"/>
    <property type="molecule type" value="Genomic_DNA"/>
</dbReference>
<organism evidence="2 3">
    <name type="scientific">Phanerochaete carnosa (strain HHB-10118-sp)</name>
    <name type="common">White-rot fungus</name>
    <name type="synonym">Peniophora carnosa</name>
    <dbReference type="NCBI Taxonomy" id="650164"/>
    <lineage>
        <taxon>Eukaryota</taxon>
        <taxon>Fungi</taxon>
        <taxon>Dikarya</taxon>
        <taxon>Basidiomycota</taxon>
        <taxon>Agaricomycotina</taxon>
        <taxon>Agaricomycetes</taxon>
        <taxon>Polyporales</taxon>
        <taxon>Phanerochaetaceae</taxon>
        <taxon>Phanerochaete</taxon>
    </lineage>
</organism>
<evidence type="ECO:0008006" key="4">
    <source>
        <dbReference type="Google" id="ProtNLM"/>
    </source>
</evidence>
<evidence type="ECO:0000313" key="3">
    <source>
        <dbReference type="Proteomes" id="UP000008370"/>
    </source>
</evidence>
<keyword evidence="3" id="KW-1185">Reference proteome</keyword>